<accession>A0A4S4DB84</accession>
<keyword evidence="5" id="KW-1185">Reference proteome</keyword>
<dbReference type="AlphaFoldDB" id="A0A4S4DB84"/>
<keyword evidence="3" id="KW-0687">Ribonucleoprotein</keyword>
<evidence type="ECO:0000256" key="3">
    <source>
        <dbReference type="ARBA" id="ARBA00023274"/>
    </source>
</evidence>
<sequence>MCVIFPAHISPCFLVKEGDHVIIGQCRPLLKTGRFNVLKVIPTGSSGGGKKAFTAIFWVSHVEFRLAMPTMKKKTNVTPSNSIYIYISCGWRCCYPVLLITVSAVAAVTLSKLGIQSFAPTVENPAAVASYSMNCYCSAECCEIVRCLE</sequence>
<dbReference type="Proteomes" id="UP000306102">
    <property type="component" value="Unassembled WGS sequence"/>
</dbReference>
<dbReference type="InterPro" id="IPR000266">
    <property type="entry name" value="Ribosomal_uS17"/>
</dbReference>
<evidence type="ECO:0000313" key="5">
    <source>
        <dbReference type="Proteomes" id="UP000306102"/>
    </source>
</evidence>
<dbReference type="Pfam" id="PF00366">
    <property type="entry name" value="Ribosomal_S17"/>
    <property type="match status" value="1"/>
</dbReference>
<reference evidence="4 5" key="1">
    <citation type="journal article" date="2018" name="Proc. Natl. Acad. Sci. U.S.A.">
        <title>Draft genome sequence of Camellia sinensis var. sinensis provides insights into the evolution of the tea genome and tea quality.</title>
        <authorList>
            <person name="Wei C."/>
            <person name="Yang H."/>
            <person name="Wang S."/>
            <person name="Zhao J."/>
            <person name="Liu C."/>
            <person name="Gao L."/>
            <person name="Xia E."/>
            <person name="Lu Y."/>
            <person name="Tai Y."/>
            <person name="She G."/>
            <person name="Sun J."/>
            <person name="Cao H."/>
            <person name="Tong W."/>
            <person name="Gao Q."/>
            <person name="Li Y."/>
            <person name="Deng W."/>
            <person name="Jiang X."/>
            <person name="Wang W."/>
            <person name="Chen Q."/>
            <person name="Zhang S."/>
            <person name="Li H."/>
            <person name="Wu J."/>
            <person name="Wang P."/>
            <person name="Li P."/>
            <person name="Shi C."/>
            <person name="Zheng F."/>
            <person name="Jian J."/>
            <person name="Huang B."/>
            <person name="Shan D."/>
            <person name="Shi M."/>
            <person name="Fang C."/>
            <person name="Yue Y."/>
            <person name="Li F."/>
            <person name="Li D."/>
            <person name="Wei S."/>
            <person name="Han B."/>
            <person name="Jiang C."/>
            <person name="Yin Y."/>
            <person name="Xia T."/>
            <person name="Zhang Z."/>
            <person name="Bennetzen J.L."/>
            <person name="Zhao S."/>
            <person name="Wan X."/>
        </authorList>
    </citation>
    <scope>NUCLEOTIDE SEQUENCE [LARGE SCALE GENOMIC DNA]</scope>
    <source>
        <strain evidence="5">cv. Shuchazao</strain>
        <tissue evidence="4">Leaf</tissue>
    </source>
</reference>
<evidence type="ECO:0000256" key="1">
    <source>
        <dbReference type="ARBA" id="ARBA00010254"/>
    </source>
</evidence>
<comment type="caution">
    <text evidence="4">The sequence shown here is derived from an EMBL/GenBank/DDBJ whole genome shotgun (WGS) entry which is preliminary data.</text>
</comment>
<dbReference type="InterPro" id="IPR012340">
    <property type="entry name" value="NA-bd_OB-fold"/>
</dbReference>
<dbReference type="GO" id="GO:0022627">
    <property type="term" value="C:cytosolic small ribosomal subunit"/>
    <property type="evidence" value="ECO:0007669"/>
    <property type="project" value="TreeGrafter"/>
</dbReference>
<dbReference type="Gene3D" id="2.40.50.1000">
    <property type="match status" value="1"/>
</dbReference>
<dbReference type="SUPFAM" id="SSF50249">
    <property type="entry name" value="Nucleic acid-binding proteins"/>
    <property type="match status" value="1"/>
</dbReference>
<evidence type="ECO:0008006" key="6">
    <source>
        <dbReference type="Google" id="ProtNLM"/>
    </source>
</evidence>
<dbReference type="PANTHER" id="PTHR10744:SF9">
    <property type="entry name" value="40S RIBOSOMAL PROTEIN S11-RELATED"/>
    <property type="match status" value="1"/>
</dbReference>
<evidence type="ECO:0000256" key="2">
    <source>
        <dbReference type="ARBA" id="ARBA00022980"/>
    </source>
</evidence>
<proteinExistence type="inferred from homology"/>
<keyword evidence="2" id="KW-0689">Ribosomal protein</keyword>
<protein>
    <recommendedName>
        <fullName evidence="6">40S ribosomal protein S11 N-terminal domain-containing protein</fullName>
    </recommendedName>
</protein>
<dbReference type="EMBL" id="SDRB02012136">
    <property type="protein sequence ID" value="THF98815.1"/>
    <property type="molecule type" value="Genomic_DNA"/>
</dbReference>
<gene>
    <name evidence="4" type="ORF">TEA_001747</name>
</gene>
<dbReference type="STRING" id="542762.A0A4S4DB84"/>
<dbReference type="GO" id="GO:0006412">
    <property type="term" value="P:translation"/>
    <property type="evidence" value="ECO:0007669"/>
    <property type="project" value="InterPro"/>
</dbReference>
<name>A0A4S4DB84_CAMSN</name>
<evidence type="ECO:0000313" key="4">
    <source>
        <dbReference type="EMBL" id="THF98815.1"/>
    </source>
</evidence>
<dbReference type="PANTHER" id="PTHR10744">
    <property type="entry name" value="40S RIBOSOMAL PROTEIN S11 FAMILY MEMBER"/>
    <property type="match status" value="1"/>
</dbReference>
<dbReference type="GO" id="GO:0003735">
    <property type="term" value="F:structural constituent of ribosome"/>
    <property type="evidence" value="ECO:0007669"/>
    <property type="project" value="InterPro"/>
</dbReference>
<comment type="similarity">
    <text evidence="1">Belongs to the universal ribosomal protein uS17 family.</text>
</comment>
<organism evidence="4 5">
    <name type="scientific">Camellia sinensis var. sinensis</name>
    <name type="common">China tea</name>
    <dbReference type="NCBI Taxonomy" id="542762"/>
    <lineage>
        <taxon>Eukaryota</taxon>
        <taxon>Viridiplantae</taxon>
        <taxon>Streptophyta</taxon>
        <taxon>Embryophyta</taxon>
        <taxon>Tracheophyta</taxon>
        <taxon>Spermatophyta</taxon>
        <taxon>Magnoliopsida</taxon>
        <taxon>eudicotyledons</taxon>
        <taxon>Gunneridae</taxon>
        <taxon>Pentapetalae</taxon>
        <taxon>asterids</taxon>
        <taxon>Ericales</taxon>
        <taxon>Theaceae</taxon>
        <taxon>Camellia</taxon>
    </lineage>
</organism>